<dbReference type="InterPro" id="IPR014196">
    <property type="entry name" value="SpoIIM"/>
</dbReference>
<dbReference type="RefSeq" id="WP_084665937.1">
    <property type="nucleotide sequence ID" value="NZ_LT838272.1"/>
</dbReference>
<dbReference type="STRING" id="698762.SAMN00808754_2401"/>
<keyword evidence="1" id="KW-0472">Membrane</keyword>
<dbReference type="Pfam" id="PF01944">
    <property type="entry name" value="SpoIIM"/>
    <property type="match status" value="1"/>
</dbReference>
<dbReference type="InterPro" id="IPR002798">
    <property type="entry name" value="SpoIIM-like"/>
</dbReference>
<feature type="transmembrane region" description="Helical" evidence="1">
    <location>
        <begin position="80"/>
        <end position="99"/>
    </location>
</feature>
<feature type="transmembrane region" description="Helical" evidence="1">
    <location>
        <begin position="104"/>
        <end position="126"/>
    </location>
</feature>
<protein>
    <submittedName>
        <fullName evidence="2">Stage II sporulation protein M</fullName>
    </submittedName>
</protein>
<sequence>MEEALVRHLEENFGMYMLVGLSLLVGTVVGAGAVLVMGQGQELKLIAYVDNLLSQIATAIPAPGSLLYQATWQGLKEIGFLYFLGLTVIGAPFVLVTIFSKGFILGFTVAFLVQEKALAGVILALVSVLPPNLLRLPALFWSGILSLSFSLGLWKGRASGSSFARQLIAYSLAMVALAIMSTLGGLVEAYLIPPVIRVVLNL</sequence>
<feature type="transmembrane region" description="Helical" evidence="1">
    <location>
        <begin position="15"/>
        <end position="38"/>
    </location>
</feature>
<evidence type="ECO:0000256" key="1">
    <source>
        <dbReference type="SAM" id="Phobius"/>
    </source>
</evidence>
<organism evidence="2 3">
    <name type="scientific">Thermanaeromonas toyohensis ToBE</name>
    <dbReference type="NCBI Taxonomy" id="698762"/>
    <lineage>
        <taxon>Bacteria</taxon>
        <taxon>Bacillati</taxon>
        <taxon>Bacillota</taxon>
        <taxon>Clostridia</taxon>
        <taxon>Neomoorellales</taxon>
        <taxon>Neomoorellaceae</taxon>
        <taxon>Thermanaeromonas</taxon>
    </lineage>
</organism>
<dbReference type="PIRSF" id="PIRSF038973">
    <property type="entry name" value="SpoIIM"/>
    <property type="match status" value="1"/>
</dbReference>
<gene>
    <name evidence="2" type="ORF">SAMN00808754_2401</name>
</gene>
<proteinExistence type="predicted"/>
<dbReference type="OrthoDB" id="1707382at2"/>
<evidence type="ECO:0000313" key="2">
    <source>
        <dbReference type="EMBL" id="SMB98545.1"/>
    </source>
</evidence>
<keyword evidence="1" id="KW-1133">Transmembrane helix</keyword>
<dbReference type="AlphaFoldDB" id="A0A1W1VYV2"/>
<feature type="transmembrane region" description="Helical" evidence="1">
    <location>
        <begin position="167"/>
        <end position="192"/>
    </location>
</feature>
<dbReference type="EMBL" id="LT838272">
    <property type="protein sequence ID" value="SMB98545.1"/>
    <property type="molecule type" value="Genomic_DNA"/>
</dbReference>
<accession>A0A1W1VYV2</accession>
<reference evidence="2 3" key="1">
    <citation type="submission" date="2017-04" db="EMBL/GenBank/DDBJ databases">
        <authorList>
            <person name="Afonso C.L."/>
            <person name="Miller P.J."/>
            <person name="Scott M.A."/>
            <person name="Spackman E."/>
            <person name="Goraichik I."/>
            <person name="Dimitrov K.M."/>
            <person name="Suarez D.L."/>
            <person name="Swayne D.E."/>
        </authorList>
    </citation>
    <scope>NUCLEOTIDE SEQUENCE [LARGE SCALE GENOMIC DNA]</scope>
    <source>
        <strain evidence="2 3">ToBE</strain>
    </source>
</reference>
<dbReference type="Proteomes" id="UP000192569">
    <property type="component" value="Chromosome I"/>
</dbReference>
<keyword evidence="1" id="KW-0812">Transmembrane</keyword>
<evidence type="ECO:0000313" key="3">
    <source>
        <dbReference type="Proteomes" id="UP000192569"/>
    </source>
</evidence>
<dbReference type="NCBIfam" id="TIGR02831">
    <property type="entry name" value="spo_II_M"/>
    <property type="match status" value="1"/>
</dbReference>
<keyword evidence="3" id="KW-1185">Reference proteome</keyword>
<feature type="transmembrane region" description="Helical" evidence="1">
    <location>
        <begin position="138"/>
        <end position="155"/>
    </location>
</feature>
<name>A0A1W1VYV2_9FIRM</name>